<dbReference type="InterPro" id="IPR038084">
    <property type="entry name" value="PduO/GlcC-like_sf"/>
</dbReference>
<dbReference type="PANTHER" id="PTHR28255">
    <property type="match status" value="1"/>
</dbReference>
<dbReference type="OrthoDB" id="9815315at2"/>
<name>A0A7Z8JZM1_9CELL</name>
<dbReference type="PANTHER" id="PTHR28255:SF1">
    <property type="entry name" value="UPF0303 PROTEIN YBR137W"/>
    <property type="match status" value="1"/>
</dbReference>
<dbReference type="InterPro" id="IPR010371">
    <property type="entry name" value="YBR137W-like"/>
</dbReference>
<reference evidence="1 2" key="1">
    <citation type="submission" date="2019-05" db="EMBL/GenBank/DDBJ databases">
        <title>Genome sequence of Cellulomonas hominis strain CS1.</title>
        <authorList>
            <person name="Belmont J."/>
            <person name="Maclea K.S."/>
        </authorList>
    </citation>
    <scope>NUCLEOTIDE SEQUENCE [LARGE SCALE GENOMIC DNA]</scope>
    <source>
        <strain evidence="1 2">CS1</strain>
    </source>
</reference>
<protein>
    <submittedName>
        <fullName evidence="1">Uncharacterized protein</fullName>
    </submittedName>
</protein>
<dbReference type="PIRSF" id="PIRSF008757">
    <property type="entry name" value="UCP008757"/>
    <property type="match status" value="1"/>
</dbReference>
<organism evidence="1 2">
    <name type="scientific">Cellulomonas hominis</name>
    <dbReference type="NCBI Taxonomy" id="156981"/>
    <lineage>
        <taxon>Bacteria</taxon>
        <taxon>Bacillati</taxon>
        <taxon>Actinomycetota</taxon>
        <taxon>Actinomycetes</taxon>
        <taxon>Micrococcales</taxon>
        <taxon>Cellulomonadaceae</taxon>
        <taxon>Cellulomonas</taxon>
    </lineage>
</organism>
<dbReference type="Pfam" id="PF03928">
    <property type="entry name" value="HbpS-like"/>
    <property type="match status" value="1"/>
</dbReference>
<dbReference type="Gene3D" id="3.30.450.150">
    <property type="entry name" value="Haem-degrading domain"/>
    <property type="match status" value="1"/>
</dbReference>
<sequence length="147" mass="16168">MAAERAALALGRWRDEDAWTLGSWLWRAAEERRLAVVVDIRRGDRQLFHAARPGTWADHDAWAARKIRTVQRFDAPSRLVALRLERAGQSLAHYGLDPADYALAGGAVPVDLAGCGQVAVLAVSGLTQDEDHALAVEALRHLRDDGR</sequence>
<evidence type="ECO:0000313" key="2">
    <source>
        <dbReference type="Proteomes" id="UP000308121"/>
    </source>
</evidence>
<evidence type="ECO:0000313" key="1">
    <source>
        <dbReference type="EMBL" id="TKR24069.1"/>
    </source>
</evidence>
<comment type="caution">
    <text evidence="1">The sequence shown here is derived from an EMBL/GenBank/DDBJ whole genome shotgun (WGS) entry which is preliminary data.</text>
</comment>
<dbReference type="EMBL" id="SZYE01000046">
    <property type="protein sequence ID" value="TKR24069.1"/>
    <property type="molecule type" value="Genomic_DNA"/>
</dbReference>
<proteinExistence type="predicted"/>
<dbReference type="Proteomes" id="UP000308121">
    <property type="component" value="Unassembled WGS sequence"/>
</dbReference>
<dbReference type="SUPFAM" id="SSF143744">
    <property type="entry name" value="GlcG-like"/>
    <property type="match status" value="1"/>
</dbReference>
<dbReference type="InterPro" id="IPR005624">
    <property type="entry name" value="PduO/GlcC-like"/>
</dbReference>
<accession>A0A7Z8JZM1</accession>
<gene>
    <name evidence="1" type="ORF">FA014_08025</name>
</gene>
<dbReference type="AlphaFoldDB" id="A0A7Z8JZM1"/>